<name>A0AAD4AML6_9GAMM</name>
<comment type="caution">
    <text evidence="1">The sequence shown here is derived from an EMBL/GenBank/DDBJ whole genome shotgun (WGS) entry which is preliminary data.</text>
</comment>
<gene>
    <name evidence="1" type="ORF">PCIT_a1642</name>
</gene>
<evidence type="ECO:0000313" key="2">
    <source>
        <dbReference type="Proteomes" id="UP000016487"/>
    </source>
</evidence>
<dbReference type="EMBL" id="AHBZ03000012">
    <property type="protein sequence ID" value="KAF7775448.1"/>
    <property type="molecule type" value="Genomic_DNA"/>
</dbReference>
<evidence type="ECO:0000313" key="1">
    <source>
        <dbReference type="EMBL" id="KAF7775448.1"/>
    </source>
</evidence>
<sequence length="530" mass="61617">MGVSILICDEKDFKPGSYESFDKIYVVSNEEYRNSNVISVQPNRLFIKSHKRGREFNRHLIETSPIGNKLTLSLLKSIDLRVFQCMRLIECMIDINLEKGSRVSFLSCEPEFLTYILKYFDFSYETIFPLPSKRKITLGLKLYLKSLILYINGLFFRGNTSNKVFISYDDSVAYRILEPYEEECTIYPLLTNNLIFSKGLNFSKGHFDRKFLSYFGFKYFLYASIMTRRTIKNSTLPSVIKNIFLGQVTELELEVAQILSVKGKQKELTHVYGFFDTCGYIDYATEKLNNLQSVTTVCIPHGVNYKEKCHYISYGTNIYSLWSDNHFERMESSNLLKEEATTKLITGHIGYYKNVLVPKTVAKQKNILVVGEYFSKDGYYSSPFNESTSRRLFSVLKQFAEQTNTSITIRTRLDDDYMKVAQYYACEKIVISTANVNLVDQILNHDLVISVFSNVLHEALILKRDVLQVNFLGISNYRDLASDNLVHYATNEQQCYNLLFLWHECNLPKIDFDYHLKKYCNDGKFNKVIC</sequence>
<organism evidence="1 2">
    <name type="scientific">Pseudoalteromonas citrea</name>
    <dbReference type="NCBI Taxonomy" id="43655"/>
    <lineage>
        <taxon>Bacteria</taxon>
        <taxon>Pseudomonadati</taxon>
        <taxon>Pseudomonadota</taxon>
        <taxon>Gammaproteobacteria</taxon>
        <taxon>Alteromonadales</taxon>
        <taxon>Pseudoalteromonadaceae</taxon>
        <taxon>Pseudoalteromonas</taxon>
    </lineage>
</organism>
<dbReference type="AlphaFoldDB" id="A0AAD4AML6"/>
<dbReference type="Proteomes" id="UP000016487">
    <property type="component" value="Unassembled WGS sequence"/>
</dbReference>
<accession>A0AAD4AML6</accession>
<reference evidence="1" key="2">
    <citation type="submission" date="2015-03" db="EMBL/GenBank/DDBJ databases">
        <title>Genome sequence of Pseudoalteromonas citrea.</title>
        <authorList>
            <person name="Xie B.-B."/>
            <person name="Rong J.-C."/>
            <person name="Qin Q.-L."/>
            <person name="Zhang Y.-Z."/>
        </authorList>
    </citation>
    <scope>NUCLEOTIDE SEQUENCE</scope>
    <source>
        <strain evidence="1">DSM 8771</strain>
    </source>
</reference>
<proteinExistence type="predicted"/>
<reference evidence="1" key="1">
    <citation type="journal article" date="2012" name="J. Bacteriol.">
        <title>Genome sequences of type strains of seven species of the marine bacterium Pseudoalteromonas.</title>
        <authorList>
            <person name="Xie B.B."/>
            <person name="Shu Y.L."/>
            <person name="Qin Q.L."/>
            <person name="Rong J.C."/>
            <person name="Zhang X.Y."/>
            <person name="Chen X.L."/>
            <person name="Shi M."/>
            <person name="He H.L."/>
            <person name="Zhou B.C."/>
            <person name="Zhang Y.Z."/>
        </authorList>
    </citation>
    <scope>NUCLEOTIDE SEQUENCE</scope>
    <source>
        <strain evidence="1">DSM 8771</strain>
    </source>
</reference>
<dbReference type="RefSeq" id="WP_010361469.1">
    <property type="nucleotide sequence ID" value="NZ_AHBZ03000012.1"/>
</dbReference>
<protein>
    <submittedName>
        <fullName evidence="1">Uncharacterized protein</fullName>
    </submittedName>
</protein>